<evidence type="ECO:0000313" key="1">
    <source>
        <dbReference type="EMBL" id="WUV43757.1"/>
    </source>
</evidence>
<accession>A0ABZ1YKJ8</accession>
<name>A0ABZ1YKJ8_9NOCA</name>
<keyword evidence="2" id="KW-1185">Reference proteome</keyword>
<dbReference type="EMBL" id="CP109441">
    <property type="protein sequence ID" value="WUV43757.1"/>
    <property type="molecule type" value="Genomic_DNA"/>
</dbReference>
<proteinExistence type="predicted"/>
<protein>
    <submittedName>
        <fullName evidence="1">Uncharacterized protein</fullName>
    </submittedName>
</protein>
<organism evidence="1 2">
    <name type="scientific">Nocardia vinacea</name>
    <dbReference type="NCBI Taxonomy" id="96468"/>
    <lineage>
        <taxon>Bacteria</taxon>
        <taxon>Bacillati</taxon>
        <taxon>Actinomycetota</taxon>
        <taxon>Actinomycetes</taxon>
        <taxon>Mycobacteriales</taxon>
        <taxon>Nocardiaceae</taxon>
        <taxon>Nocardia</taxon>
    </lineage>
</organism>
<dbReference type="Proteomes" id="UP001432062">
    <property type="component" value="Chromosome"/>
</dbReference>
<sequence length="105" mass="11890">MPRWAIVVEETTGSGDQRWSPRVLAEVVGTREQAVAKLHSLVPTFTPQHPRLPGRRVLLRDGDTYLLIASGWADDYHCVFRVWEIVSDTDRPENAGTAHDTRKRA</sequence>
<dbReference type="RefSeq" id="WP_327096915.1">
    <property type="nucleotide sequence ID" value="NZ_CP109149.1"/>
</dbReference>
<gene>
    <name evidence="1" type="ORF">OG563_31685</name>
</gene>
<evidence type="ECO:0000313" key="2">
    <source>
        <dbReference type="Proteomes" id="UP001432062"/>
    </source>
</evidence>
<reference evidence="1" key="1">
    <citation type="submission" date="2022-10" db="EMBL/GenBank/DDBJ databases">
        <title>The complete genomes of actinobacterial strains from the NBC collection.</title>
        <authorList>
            <person name="Joergensen T.S."/>
            <person name="Alvarez Arevalo M."/>
            <person name="Sterndorff E.B."/>
            <person name="Faurdal D."/>
            <person name="Vuksanovic O."/>
            <person name="Mourched A.-S."/>
            <person name="Charusanti P."/>
            <person name="Shaw S."/>
            <person name="Blin K."/>
            <person name="Weber T."/>
        </authorList>
    </citation>
    <scope>NUCLEOTIDE SEQUENCE</scope>
    <source>
        <strain evidence="1">NBC_01482</strain>
    </source>
</reference>